<dbReference type="InterPro" id="IPR004546">
    <property type="entry name" value="Restrct_endonuc_T1M"/>
</dbReference>
<dbReference type="EMBL" id="NQMQ01000034">
    <property type="protein sequence ID" value="PAJ68105.1"/>
    <property type="molecule type" value="Genomic_DNA"/>
</dbReference>
<sequence>MDKRQLASRIWESANTMRSKIEAQEYKDYILGFIFYKFLSDQVEQLMYANDVEPDELAEVLVEDDPETVEFVQNRLGYFISYSNLHSTWRAAGSDFNVADVRDALAAFDRLLLPSRAHVFKDIFRTLETGLSKLGSNATSQTKAIKDLLDLIDDIPTGGAQGYDVLGFIYEYLISKFAANSGKKAGEFYTPHEVSEVMSRIVAAHTQGRDTITIYDPTSGSGSLLLNIGQAVARHMGDPDAIKYYAQELKDNTFNLTRMNLVMRGVKADNIVARNGDSLEHDWPMFDEADPENTYDPLFVDAVVSNPPYSQSWKPEGMGADPRFTQYGLAPQNKADYAFLLHELFHIKPDGIMTIVLPHGVLFRGGAEETIRARLIEANNIDTIIGLPSSIFYGTSIPTIIMVLKKQRSHDDVLFIDASQGFIKDGKNNLLRARDIERIVDTVHVRRDVEHFARVVSRDEIRDNDYNLNIPRYVSATLPPESVDFFATVNGGIPISEIDGLAEYWGVLPGLRETLFEEGVNGYATIRTTDIREAILEHDSAGALADTMNAALDGFSESLETDLIDNAMAVPVNTAEDAIKADLFARLAPVPLVNEYQGYQLLHERWLTIANDLTILQTEGWEAMRVFDPVMEWKTKDKKKVYVQTGWEGRVATFEVIRDLYLPELRDQVGDLTDKRDSVDAELTALVEGLSEEDKTDLADVLNANETGFRKADLNKAVKALPALPKGEQWSEGSIEAIQIEAKQLLDHLTKVKSQLKKANEELETKTHETVENLTDNQIVEVLSAKWGAALMVQLGLLPTLALRGLTDQVQHLQDKYATPLTELDTQIATTERSLLTSLDRLTGSDTDMQAVEALKQMLGGGLRG</sequence>
<evidence type="ECO:0000259" key="10">
    <source>
        <dbReference type="Pfam" id="PF12161"/>
    </source>
</evidence>
<dbReference type="InterPro" id="IPR002052">
    <property type="entry name" value="DNA_methylase_N6_adenine_CS"/>
</dbReference>
<dbReference type="Pfam" id="PF12161">
    <property type="entry name" value="HsdM_N"/>
    <property type="match status" value="1"/>
</dbReference>
<dbReference type="SUPFAM" id="SSF53335">
    <property type="entry name" value="S-adenosyl-L-methionine-dependent methyltransferases"/>
    <property type="match status" value="1"/>
</dbReference>
<accession>A0A269PCB5</accession>
<dbReference type="Gene3D" id="3.40.50.150">
    <property type="entry name" value="Vaccinia Virus protein VP39"/>
    <property type="match status" value="1"/>
</dbReference>
<dbReference type="InterPro" id="IPR003356">
    <property type="entry name" value="DNA_methylase_A-5"/>
</dbReference>
<dbReference type="EC" id="2.1.1.72" evidence="2"/>
<evidence type="ECO:0000256" key="8">
    <source>
        <dbReference type="SAM" id="Coils"/>
    </source>
</evidence>
<evidence type="ECO:0000256" key="4">
    <source>
        <dbReference type="ARBA" id="ARBA00022679"/>
    </source>
</evidence>
<dbReference type="GO" id="GO:0009007">
    <property type="term" value="F:site-specific DNA-methyltransferase (adenine-specific) activity"/>
    <property type="evidence" value="ECO:0007669"/>
    <property type="project" value="UniProtKB-EC"/>
</dbReference>
<evidence type="ECO:0000313" key="12">
    <source>
        <dbReference type="Proteomes" id="UP000215771"/>
    </source>
</evidence>
<dbReference type="Pfam" id="PF02384">
    <property type="entry name" value="N6_Mtase"/>
    <property type="match status" value="1"/>
</dbReference>
<gene>
    <name evidence="11" type="ORF">CIG21_11640</name>
</gene>
<dbReference type="PANTHER" id="PTHR42933">
    <property type="entry name" value="SLR6095 PROTEIN"/>
    <property type="match status" value="1"/>
</dbReference>
<keyword evidence="3" id="KW-0489">Methyltransferase</keyword>
<evidence type="ECO:0000256" key="7">
    <source>
        <dbReference type="ARBA" id="ARBA00047942"/>
    </source>
</evidence>
<dbReference type="PANTHER" id="PTHR42933:SF1">
    <property type="entry name" value="SITE-SPECIFIC DNA-METHYLTRANSFERASE (ADENINE-SPECIFIC)"/>
    <property type="match status" value="1"/>
</dbReference>
<dbReference type="InterPro" id="IPR038333">
    <property type="entry name" value="T1MK-like_N_sf"/>
</dbReference>
<dbReference type="PROSITE" id="PS00092">
    <property type="entry name" value="N6_MTASE"/>
    <property type="match status" value="1"/>
</dbReference>
<dbReference type="PRINTS" id="PR00507">
    <property type="entry name" value="N12N6MTFRASE"/>
</dbReference>
<dbReference type="InterPro" id="IPR022749">
    <property type="entry name" value="D12N6_MeTrfase_N"/>
</dbReference>
<feature type="domain" description="DNA methylase adenine-specific" evidence="9">
    <location>
        <begin position="163"/>
        <end position="476"/>
    </location>
</feature>
<dbReference type="Gene3D" id="1.20.1260.30">
    <property type="match status" value="1"/>
</dbReference>
<keyword evidence="8" id="KW-0175">Coiled coil</keyword>
<evidence type="ECO:0000256" key="5">
    <source>
        <dbReference type="ARBA" id="ARBA00022691"/>
    </source>
</evidence>
<reference evidence="11 12" key="1">
    <citation type="submission" date="2017-08" db="EMBL/GenBank/DDBJ databases">
        <authorList>
            <person name="de Groot N.N."/>
        </authorList>
    </citation>
    <scope>NUCLEOTIDE SEQUENCE [LARGE SCALE GENOMIC DNA]</scope>
    <source>
        <strain evidence="11 12">NBT06-6</strain>
    </source>
</reference>
<evidence type="ECO:0000259" key="9">
    <source>
        <dbReference type="Pfam" id="PF02384"/>
    </source>
</evidence>
<evidence type="ECO:0000256" key="2">
    <source>
        <dbReference type="ARBA" id="ARBA00011900"/>
    </source>
</evidence>
<comment type="caution">
    <text evidence="11">The sequence shown here is derived from an EMBL/GenBank/DDBJ whole genome shotgun (WGS) entry which is preliminary data.</text>
</comment>
<dbReference type="InterPro" id="IPR029063">
    <property type="entry name" value="SAM-dependent_MTases_sf"/>
</dbReference>
<name>A0A269PCB5_9CORY</name>
<dbReference type="GO" id="GO:0032259">
    <property type="term" value="P:methylation"/>
    <property type="evidence" value="ECO:0007669"/>
    <property type="project" value="UniProtKB-KW"/>
</dbReference>
<dbReference type="RefSeq" id="WP_095278998.1">
    <property type="nucleotide sequence ID" value="NZ_CP047655.1"/>
</dbReference>
<dbReference type="NCBIfam" id="TIGR00497">
    <property type="entry name" value="hsdM"/>
    <property type="match status" value="1"/>
</dbReference>
<feature type="coiled-coil region" evidence="8">
    <location>
        <begin position="735"/>
        <end position="773"/>
    </location>
</feature>
<keyword evidence="6" id="KW-0680">Restriction system</keyword>
<dbReference type="InterPro" id="IPR051537">
    <property type="entry name" value="DNA_Adenine_Mtase"/>
</dbReference>
<keyword evidence="5" id="KW-0949">S-adenosyl-L-methionine</keyword>
<proteinExistence type="inferred from homology"/>
<evidence type="ECO:0000256" key="3">
    <source>
        <dbReference type="ARBA" id="ARBA00022603"/>
    </source>
</evidence>
<dbReference type="AlphaFoldDB" id="A0A269PCB5"/>
<dbReference type="Proteomes" id="UP000215771">
    <property type="component" value="Unassembled WGS sequence"/>
</dbReference>
<comment type="similarity">
    <text evidence="1">Belongs to the N(4)/N(6)-methyltransferase family.</text>
</comment>
<organism evidence="11 12">
    <name type="scientific">Corynebacterium hadale</name>
    <dbReference type="NCBI Taxonomy" id="2026255"/>
    <lineage>
        <taxon>Bacteria</taxon>
        <taxon>Bacillati</taxon>
        <taxon>Actinomycetota</taxon>
        <taxon>Actinomycetes</taxon>
        <taxon>Mycobacteriales</taxon>
        <taxon>Corynebacteriaceae</taxon>
        <taxon>Corynebacterium</taxon>
    </lineage>
</organism>
<comment type="catalytic activity">
    <reaction evidence="7">
        <text>a 2'-deoxyadenosine in DNA + S-adenosyl-L-methionine = an N(6)-methyl-2'-deoxyadenosine in DNA + S-adenosyl-L-homocysteine + H(+)</text>
        <dbReference type="Rhea" id="RHEA:15197"/>
        <dbReference type="Rhea" id="RHEA-COMP:12418"/>
        <dbReference type="Rhea" id="RHEA-COMP:12419"/>
        <dbReference type="ChEBI" id="CHEBI:15378"/>
        <dbReference type="ChEBI" id="CHEBI:57856"/>
        <dbReference type="ChEBI" id="CHEBI:59789"/>
        <dbReference type="ChEBI" id="CHEBI:90615"/>
        <dbReference type="ChEBI" id="CHEBI:90616"/>
        <dbReference type="EC" id="2.1.1.72"/>
    </reaction>
</comment>
<feature type="domain" description="N6 adenine-specific DNA methyltransferase N-terminal" evidence="10">
    <location>
        <begin position="6"/>
        <end position="151"/>
    </location>
</feature>
<dbReference type="GO" id="GO:0009307">
    <property type="term" value="P:DNA restriction-modification system"/>
    <property type="evidence" value="ECO:0007669"/>
    <property type="project" value="UniProtKB-KW"/>
</dbReference>
<evidence type="ECO:0000313" key="11">
    <source>
        <dbReference type="EMBL" id="PAJ68105.1"/>
    </source>
</evidence>
<protein>
    <recommendedName>
        <fullName evidence="2">site-specific DNA-methyltransferase (adenine-specific)</fullName>
        <ecNumber evidence="2">2.1.1.72</ecNumber>
    </recommendedName>
</protein>
<evidence type="ECO:0000256" key="6">
    <source>
        <dbReference type="ARBA" id="ARBA00022747"/>
    </source>
</evidence>
<dbReference type="GO" id="GO:0008170">
    <property type="term" value="F:N-methyltransferase activity"/>
    <property type="evidence" value="ECO:0007669"/>
    <property type="project" value="InterPro"/>
</dbReference>
<dbReference type="GO" id="GO:0003677">
    <property type="term" value="F:DNA binding"/>
    <property type="evidence" value="ECO:0007669"/>
    <property type="project" value="InterPro"/>
</dbReference>
<evidence type="ECO:0000256" key="1">
    <source>
        <dbReference type="ARBA" id="ARBA00006594"/>
    </source>
</evidence>
<keyword evidence="4" id="KW-0808">Transferase</keyword>